<protein>
    <submittedName>
        <fullName evidence="2">CN hydrolase domain-containing protein</fullName>
    </submittedName>
</protein>
<proteinExistence type="predicted"/>
<reference evidence="2" key="2">
    <citation type="submission" date="2020-10" db="UniProtKB">
        <authorList>
            <consortium name="WormBaseParasite"/>
        </authorList>
    </citation>
    <scope>IDENTIFICATION</scope>
</reference>
<keyword evidence="1" id="KW-1185">Reference proteome</keyword>
<dbReference type="Proteomes" id="UP000492821">
    <property type="component" value="Unassembled WGS sequence"/>
</dbReference>
<dbReference type="AlphaFoldDB" id="A0A7E4ZQI9"/>
<accession>A0A7E4ZQI9</accession>
<reference evidence="1" key="1">
    <citation type="journal article" date="2013" name="Genetics">
        <title>The draft genome and transcriptome of Panagrellus redivivus are shaped by the harsh demands of a free-living lifestyle.</title>
        <authorList>
            <person name="Srinivasan J."/>
            <person name="Dillman A.R."/>
            <person name="Macchietto M.G."/>
            <person name="Heikkinen L."/>
            <person name="Lakso M."/>
            <person name="Fracchia K.M."/>
            <person name="Antoshechkin I."/>
            <person name="Mortazavi A."/>
            <person name="Wong G."/>
            <person name="Sternberg P.W."/>
        </authorList>
    </citation>
    <scope>NUCLEOTIDE SEQUENCE [LARGE SCALE GENOMIC DNA]</scope>
    <source>
        <strain evidence="1">MT8872</strain>
    </source>
</reference>
<evidence type="ECO:0000313" key="2">
    <source>
        <dbReference type="WBParaSite" id="Pan_g11444.t1"/>
    </source>
</evidence>
<name>A0A7E4ZQI9_PANRE</name>
<organism evidence="1 2">
    <name type="scientific">Panagrellus redivivus</name>
    <name type="common">Microworm</name>
    <dbReference type="NCBI Taxonomy" id="6233"/>
    <lineage>
        <taxon>Eukaryota</taxon>
        <taxon>Metazoa</taxon>
        <taxon>Ecdysozoa</taxon>
        <taxon>Nematoda</taxon>
        <taxon>Chromadorea</taxon>
        <taxon>Rhabditida</taxon>
        <taxon>Tylenchina</taxon>
        <taxon>Panagrolaimomorpha</taxon>
        <taxon>Panagrolaimoidea</taxon>
        <taxon>Panagrolaimidae</taxon>
        <taxon>Panagrellus</taxon>
    </lineage>
</organism>
<dbReference type="WBParaSite" id="Pan_g11444.t1">
    <property type="protein sequence ID" value="Pan_g11444.t1"/>
    <property type="gene ID" value="Pan_g11444"/>
</dbReference>
<evidence type="ECO:0000313" key="1">
    <source>
        <dbReference type="Proteomes" id="UP000492821"/>
    </source>
</evidence>
<sequence length="100" mass="11778">MCLFANEIEISMQNTFRRRNAVLPITSLHICYDYYVYNWHDKQYIVANNLHFSVVPETIDKHTVGRAECQRSRFAHFGDTGIFVEPDSEVYSRWDINSSV</sequence>